<evidence type="ECO:0000256" key="1">
    <source>
        <dbReference type="ARBA" id="ARBA00010466"/>
    </source>
</evidence>
<comment type="caution">
    <text evidence="6">The sequence shown here is derived from an EMBL/GenBank/DDBJ whole genome shotgun (WGS) entry which is preliminary data.</text>
</comment>
<dbReference type="GO" id="GO:0030246">
    <property type="term" value="F:carbohydrate binding"/>
    <property type="evidence" value="ECO:0007669"/>
    <property type="project" value="InterPro"/>
</dbReference>
<evidence type="ECO:0000256" key="2">
    <source>
        <dbReference type="ARBA" id="ARBA00023015"/>
    </source>
</evidence>
<dbReference type="InterPro" id="IPR037171">
    <property type="entry name" value="NagB/RpiA_transferase-like"/>
</dbReference>
<reference evidence="6" key="1">
    <citation type="submission" date="2009-07" db="EMBL/GenBank/DDBJ databases">
        <authorList>
            <person name="Weinstock G."/>
            <person name="Sodergren E."/>
            <person name="Clifton S."/>
            <person name="Fulton L."/>
            <person name="Fulton B."/>
            <person name="Courtney L."/>
            <person name="Fronick C."/>
            <person name="Harrison M."/>
            <person name="Strong C."/>
            <person name="Farmer C."/>
            <person name="Delahaunty K."/>
            <person name="Markovic C."/>
            <person name="Hall O."/>
            <person name="Minx P."/>
            <person name="Tomlinson C."/>
            <person name="Mitreva M."/>
            <person name="Nelson J."/>
            <person name="Hou S."/>
            <person name="Wollam A."/>
            <person name="Pepin K.H."/>
            <person name="Johnson M."/>
            <person name="Bhonagiri V."/>
            <person name="Nash W.E."/>
            <person name="Warren W."/>
            <person name="Chinwalla A."/>
            <person name="Mardis E.R."/>
            <person name="Wilson R.K."/>
        </authorList>
    </citation>
    <scope>NUCLEOTIDE SEQUENCE [LARGE SCALE GENOMIC DNA]</scope>
    <source>
        <strain evidence="6">DSM 14469</strain>
    </source>
</reference>
<dbReference type="Proteomes" id="UP000005561">
    <property type="component" value="Unassembled WGS sequence"/>
</dbReference>
<accession>C6LH91</accession>
<gene>
    <name evidence="6" type="ORF">BRYFOR_08001</name>
</gene>
<evidence type="ECO:0000256" key="3">
    <source>
        <dbReference type="ARBA" id="ARBA00023125"/>
    </source>
</evidence>
<dbReference type="eggNOG" id="COG2390">
    <property type="taxonomic scope" value="Bacteria"/>
</dbReference>
<feature type="domain" description="Sugar-binding" evidence="5">
    <location>
        <begin position="69"/>
        <end position="318"/>
    </location>
</feature>
<dbReference type="InterPro" id="IPR007324">
    <property type="entry name" value="Sugar-bd_dom_put"/>
</dbReference>
<evidence type="ECO:0000313" key="7">
    <source>
        <dbReference type="Proteomes" id="UP000005561"/>
    </source>
</evidence>
<dbReference type="GO" id="GO:0003677">
    <property type="term" value="F:DNA binding"/>
    <property type="evidence" value="ECO:0007669"/>
    <property type="project" value="UniProtKB-KW"/>
</dbReference>
<dbReference type="STRING" id="168384.SAMN05660368_00765"/>
<dbReference type="AlphaFoldDB" id="C6LH91"/>
<evidence type="ECO:0000256" key="4">
    <source>
        <dbReference type="ARBA" id="ARBA00023163"/>
    </source>
</evidence>
<sequence length="326" mass="36675">MARHDGAIRDDKLAIYSQVAHMYYELGMMQPEIAEKLYFSRSKVSRILQKAQDLGIVDIKVKHYLSRVHSYENELKRKFGIGNPVVLTSFEGDQTSNAMDGLINYAALYISDRLKGDCVFGITGSHNVTRTVHMLRKQHDCNLKVVQTIGASINQDMSAELVEFLANTFGGKAYVLNTPVYVDDLAVKAELMREPAVSDAMYLMKKCDLMLMSIGTFDVKGDMPNWWGYMTEKHRHELQKKGAAGSLCAQFFDLDGNWIDCEWNRKCVSIPWEYLVNGKERIVIAHGPSKVRGMLGALRGKLIDVLITDTITAAAVLELQDKITGR</sequence>
<name>C6LH91_9FIRM</name>
<keyword evidence="2" id="KW-0805">Transcription regulation</keyword>
<keyword evidence="7" id="KW-1185">Reference proteome</keyword>
<dbReference type="Gene3D" id="1.10.10.60">
    <property type="entry name" value="Homeodomain-like"/>
    <property type="match status" value="1"/>
</dbReference>
<proteinExistence type="inferred from homology"/>
<dbReference type="EMBL" id="ACCL02000014">
    <property type="protein sequence ID" value="EET59878.1"/>
    <property type="molecule type" value="Genomic_DNA"/>
</dbReference>
<evidence type="ECO:0000313" key="6">
    <source>
        <dbReference type="EMBL" id="EET59878.1"/>
    </source>
</evidence>
<keyword evidence="3" id="KW-0238">DNA-binding</keyword>
<evidence type="ECO:0000259" key="5">
    <source>
        <dbReference type="Pfam" id="PF04198"/>
    </source>
</evidence>
<comment type="similarity">
    <text evidence="1">Belongs to the SorC transcriptional regulatory family.</text>
</comment>
<keyword evidence="4" id="KW-0804">Transcription</keyword>
<dbReference type="PANTHER" id="PTHR34294:SF1">
    <property type="entry name" value="TRANSCRIPTIONAL REGULATOR LSRR"/>
    <property type="match status" value="1"/>
</dbReference>
<dbReference type="SUPFAM" id="SSF100950">
    <property type="entry name" value="NagB/RpiA/CoA transferase-like"/>
    <property type="match status" value="1"/>
</dbReference>
<dbReference type="OrthoDB" id="58802at2"/>
<dbReference type="PANTHER" id="PTHR34294">
    <property type="entry name" value="TRANSCRIPTIONAL REGULATOR-RELATED"/>
    <property type="match status" value="1"/>
</dbReference>
<dbReference type="RefSeq" id="WP_006862787.1">
    <property type="nucleotide sequence ID" value="NZ_ACCL02000014.1"/>
</dbReference>
<protein>
    <submittedName>
        <fullName evidence="6">Sugar-binding domain protein</fullName>
    </submittedName>
</protein>
<dbReference type="Pfam" id="PF04198">
    <property type="entry name" value="Sugar-bind"/>
    <property type="match status" value="1"/>
</dbReference>
<organism evidence="6 7">
    <name type="scientific">Marvinbryantia formatexigens DSM 14469</name>
    <dbReference type="NCBI Taxonomy" id="478749"/>
    <lineage>
        <taxon>Bacteria</taxon>
        <taxon>Bacillati</taxon>
        <taxon>Bacillota</taxon>
        <taxon>Clostridia</taxon>
        <taxon>Lachnospirales</taxon>
        <taxon>Lachnospiraceae</taxon>
        <taxon>Marvinbryantia</taxon>
    </lineage>
</organism>
<dbReference type="Gene3D" id="3.40.50.1360">
    <property type="match status" value="1"/>
</dbReference>
<dbReference type="InterPro" id="IPR051054">
    <property type="entry name" value="SorC_transcr_regulators"/>
</dbReference>